<evidence type="ECO:0000256" key="6">
    <source>
        <dbReference type="ARBA" id="ARBA00022475"/>
    </source>
</evidence>
<feature type="domain" description="Flagellar motor switch protein FliN-like C-terminal" evidence="12">
    <location>
        <begin position="316"/>
        <end position="380"/>
    </location>
</feature>
<evidence type="ECO:0000256" key="7">
    <source>
        <dbReference type="ARBA" id="ARBA00022500"/>
    </source>
</evidence>
<evidence type="ECO:0000256" key="2">
    <source>
        <dbReference type="ARBA" id="ARBA00004202"/>
    </source>
</evidence>
<dbReference type="EMBL" id="JAXIVS010000006">
    <property type="protein sequence ID" value="MDY7228613.1"/>
    <property type="molecule type" value="Genomic_DNA"/>
</dbReference>
<dbReference type="Proteomes" id="UP001291309">
    <property type="component" value="Unassembled WGS sequence"/>
</dbReference>
<evidence type="ECO:0000313" key="13">
    <source>
        <dbReference type="EMBL" id="MDY7228613.1"/>
    </source>
</evidence>
<evidence type="ECO:0000256" key="10">
    <source>
        <dbReference type="ARBA" id="ARBA00023143"/>
    </source>
</evidence>
<reference evidence="13 14" key="1">
    <citation type="submission" date="2023-12" db="EMBL/GenBank/DDBJ databases">
        <title>the genome sequence of Hyalangium sp. s54d21.</title>
        <authorList>
            <person name="Zhang X."/>
        </authorList>
    </citation>
    <scope>NUCLEOTIDE SEQUENCE [LARGE SCALE GENOMIC DNA]</scope>
    <source>
        <strain evidence="14">s54d21</strain>
    </source>
</reference>
<dbReference type="Gene3D" id="2.30.330.10">
    <property type="entry name" value="SpoA-like"/>
    <property type="match status" value="1"/>
</dbReference>
<gene>
    <name evidence="13" type="primary">sctQ</name>
    <name evidence="13" type="ORF">SYV04_19480</name>
</gene>
<comment type="similarity">
    <text evidence="4">Belongs to the FliM family.</text>
</comment>
<dbReference type="NCBIfam" id="TIGR02551">
    <property type="entry name" value="SpaO_YscQ"/>
    <property type="match status" value="1"/>
</dbReference>
<dbReference type="RefSeq" id="WP_321547335.1">
    <property type="nucleotide sequence ID" value="NZ_JAXIVS010000006.1"/>
</dbReference>
<dbReference type="Pfam" id="PF01052">
    <property type="entry name" value="FliMN_C"/>
    <property type="match status" value="1"/>
</dbReference>
<comment type="similarity">
    <text evidence="3">Belongs to the FliN/MopA/SpaO family.</text>
</comment>
<evidence type="ECO:0000313" key="14">
    <source>
        <dbReference type="Proteomes" id="UP001291309"/>
    </source>
</evidence>
<dbReference type="InterPro" id="IPR036429">
    <property type="entry name" value="SpoA-like_sf"/>
</dbReference>
<dbReference type="PANTHER" id="PTHR30034:SF6">
    <property type="entry name" value="YOP PROTEINS TRANSLOCATION PROTEIN Q"/>
    <property type="match status" value="1"/>
</dbReference>
<dbReference type="InterPro" id="IPR028976">
    <property type="entry name" value="CheC-like_sf"/>
</dbReference>
<keyword evidence="6" id="KW-1003">Cell membrane</keyword>
<keyword evidence="14" id="KW-1185">Reference proteome</keyword>
<dbReference type="Gene3D" id="3.40.1550.10">
    <property type="entry name" value="CheC-like"/>
    <property type="match status" value="1"/>
</dbReference>
<comment type="function">
    <text evidence="11">FliM is one of three proteins (FliG, FliN, FliM) that forms the rotor-mounted switch complex (C ring), located at the base of the basal body. This complex interacts with the CheY and CheZ chemotaxis proteins, in addition to contacting components of the motor that determine the direction of flagellar rotation.</text>
</comment>
<protein>
    <recommendedName>
        <fullName evidence="5">Flagellar motor switch protein FliM</fullName>
    </recommendedName>
</protein>
<evidence type="ECO:0000256" key="8">
    <source>
        <dbReference type="ARBA" id="ARBA00022779"/>
    </source>
</evidence>
<name>A0ABU5H6Y9_9BACT</name>
<sequence>MQTQPRVSKSQLPKVPRLTRLGTRRLTRAHVTLGERPQVSQWGKQALQVVCDALGRELGTPMTAAARLVDALVIPAEGLSHTAAFILLDLSETGGTAVLELDLPVLFAALERLSGSRQRPGPMMRLTRLEEATCAYLVLSALASLRPQAELHRRLGPRLAGVSMSRVEALARLDGRRPHLGVELSLTVGQVAASGRLVVPAVVLESACKDLPVERGAALASELLAASLGARCFLGSARLPPASLEALSVGDVIVFEAARHGGAHLLGQGRLVTRGFELTGEFTPEGFTLTRARKRALPLESNMANVMEPSEGMPSLPVDVEIELTRLMLPLSELAALRPGHLLPLRINASEPVVLRIGDRAVARAELVDIEGEVGARIIALLP</sequence>
<evidence type="ECO:0000256" key="1">
    <source>
        <dbReference type="ARBA" id="ARBA00004117"/>
    </source>
</evidence>
<proteinExistence type="inferred from homology"/>
<evidence type="ECO:0000256" key="9">
    <source>
        <dbReference type="ARBA" id="ARBA00023136"/>
    </source>
</evidence>
<keyword evidence="9" id="KW-0472">Membrane</keyword>
<evidence type="ECO:0000256" key="4">
    <source>
        <dbReference type="ARBA" id="ARBA00011049"/>
    </source>
</evidence>
<evidence type="ECO:0000259" key="12">
    <source>
        <dbReference type="Pfam" id="PF01052"/>
    </source>
</evidence>
<dbReference type="SUPFAM" id="SSF101801">
    <property type="entry name" value="Surface presentation of antigens (SPOA)"/>
    <property type="match status" value="1"/>
</dbReference>
<evidence type="ECO:0000256" key="5">
    <source>
        <dbReference type="ARBA" id="ARBA00021898"/>
    </source>
</evidence>
<accession>A0ABU5H6Y9</accession>
<keyword evidence="10" id="KW-0975">Bacterial flagellum</keyword>
<comment type="subcellular location">
    <subcellularLocation>
        <location evidence="1">Bacterial flagellum basal body</location>
    </subcellularLocation>
    <subcellularLocation>
        <location evidence="2">Cell membrane</location>
        <topology evidence="2">Peripheral membrane protein</topology>
    </subcellularLocation>
</comment>
<dbReference type="PANTHER" id="PTHR30034">
    <property type="entry name" value="FLAGELLAR MOTOR SWITCH PROTEIN FLIM"/>
    <property type="match status" value="1"/>
</dbReference>
<evidence type="ECO:0000256" key="11">
    <source>
        <dbReference type="ARBA" id="ARBA00025044"/>
    </source>
</evidence>
<keyword evidence="8" id="KW-0283">Flagellar rotation</keyword>
<keyword evidence="7" id="KW-0145">Chemotaxis</keyword>
<dbReference type="InterPro" id="IPR001543">
    <property type="entry name" value="FliN-like_C"/>
</dbReference>
<comment type="caution">
    <text evidence="13">The sequence shown here is derived from an EMBL/GenBank/DDBJ whole genome shotgun (WGS) entry which is preliminary data.</text>
</comment>
<evidence type="ECO:0000256" key="3">
    <source>
        <dbReference type="ARBA" id="ARBA00009226"/>
    </source>
</evidence>
<organism evidence="13 14">
    <name type="scientific">Hyalangium rubrum</name>
    <dbReference type="NCBI Taxonomy" id="3103134"/>
    <lineage>
        <taxon>Bacteria</taxon>
        <taxon>Pseudomonadati</taxon>
        <taxon>Myxococcota</taxon>
        <taxon>Myxococcia</taxon>
        <taxon>Myxococcales</taxon>
        <taxon>Cystobacterineae</taxon>
        <taxon>Archangiaceae</taxon>
        <taxon>Hyalangium</taxon>
    </lineage>
</organism>
<dbReference type="InterPro" id="IPR013385">
    <property type="entry name" value="T3SS_SpaO/YscQ/SpaO"/>
</dbReference>